<protein>
    <recommendedName>
        <fullName evidence="3">Cupin domain-containing protein</fullName>
    </recommendedName>
</protein>
<gene>
    <name evidence="1" type="ORF">GCM10022393_13540</name>
</gene>
<accession>A0ABP7XF34</accession>
<evidence type="ECO:0000313" key="1">
    <source>
        <dbReference type="EMBL" id="GAA4114221.1"/>
    </source>
</evidence>
<keyword evidence="2" id="KW-1185">Reference proteome</keyword>
<reference evidence="2" key="1">
    <citation type="journal article" date="2019" name="Int. J. Syst. Evol. Microbiol.">
        <title>The Global Catalogue of Microorganisms (GCM) 10K type strain sequencing project: providing services to taxonomists for standard genome sequencing and annotation.</title>
        <authorList>
            <consortium name="The Broad Institute Genomics Platform"/>
            <consortium name="The Broad Institute Genome Sequencing Center for Infectious Disease"/>
            <person name="Wu L."/>
            <person name="Ma J."/>
        </authorList>
    </citation>
    <scope>NUCLEOTIDE SEQUENCE [LARGE SCALE GENOMIC DNA]</scope>
    <source>
        <strain evidence="2">JCM 17106</strain>
    </source>
</reference>
<proteinExistence type="predicted"/>
<dbReference type="Proteomes" id="UP001500459">
    <property type="component" value="Unassembled WGS sequence"/>
</dbReference>
<organism evidence="1 2">
    <name type="scientific">Aquimarina addita</name>
    <dbReference type="NCBI Taxonomy" id="870485"/>
    <lineage>
        <taxon>Bacteria</taxon>
        <taxon>Pseudomonadati</taxon>
        <taxon>Bacteroidota</taxon>
        <taxon>Flavobacteriia</taxon>
        <taxon>Flavobacteriales</taxon>
        <taxon>Flavobacteriaceae</taxon>
        <taxon>Aquimarina</taxon>
    </lineage>
</organism>
<dbReference type="EMBL" id="BAABCW010000004">
    <property type="protein sequence ID" value="GAA4114221.1"/>
    <property type="molecule type" value="Genomic_DNA"/>
</dbReference>
<name>A0ABP7XF34_9FLAO</name>
<dbReference type="RefSeq" id="WP_344925861.1">
    <property type="nucleotide sequence ID" value="NZ_BAABCW010000004.1"/>
</dbReference>
<evidence type="ECO:0008006" key="3">
    <source>
        <dbReference type="Google" id="ProtNLM"/>
    </source>
</evidence>
<sequence>MKKTILFLIYTMTIVPFGLVNAQEIPIENLIMQLQPNKQEYSKAVLEEEIKGIKVDHIALTGDIVRKESIEEGYKFIYLFIKGEGNVVVNTKKYDIVPETILVPNMVQSLSINATTKDTLHFLKISSKLTEQDIADLKEFPKENIQTSYFAKFTDCEAYTEPIKSPNTISRTVLPNKYIPRIAMGTVETTGPDKVDPHEHGMLEQLFLGLTDNQVIVYADDAKIDFPAYSLLHIPLGSSHSVEAKKGNKMYYMWMDFFLDKKGEEWLKTHKKIKEE</sequence>
<comment type="caution">
    <text evidence="1">The sequence shown here is derived from an EMBL/GenBank/DDBJ whole genome shotgun (WGS) entry which is preliminary data.</text>
</comment>
<evidence type="ECO:0000313" key="2">
    <source>
        <dbReference type="Proteomes" id="UP001500459"/>
    </source>
</evidence>